<proteinExistence type="predicted"/>
<dbReference type="EMBL" id="FNOU01000019">
    <property type="protein sequence ID" value="SDY18810.1"/>
    <property type="molecule type" value="Genomic_DNA"/>
</dbReference>
<dbReference type="GO" id="GO:0016301">
    <property type="term" value="F:kinase activity"/>
    <property type="evidence" value="ECO:0007669"/>
    <property type="project" value="UniProtKB-KW"/>
</dbReference>
<dbReference type="RefSeq" id="WP_090246312.1">
    <property type="nucleotide sequence ID" value="NZ_FNOU01000019.1"/>
</dbReference>
<dbReference type="STRING" id="1528.SAMN04488579_11931"/>
<dbReference type="GO" id="GO:0005524">
    <property type="term" value="F:ATP binding"/>
    <property type="evidence" value="ECO:0007669"/>
    <property type="project" value="InterPro"/>
</dbReference>
<feature type="domain" description="Pyruvate phosphate dikinase AMP/ATP-binding" evidence="1">
    <location>
        <begin position="293"/>
        <end position="660"/>
    </location>
</feature>
<gene>
    <name evidence="2" type="ORF">SAMN04488579_11931</name>
</gene>
<keyword evidence="2" id="KW-0670">Pyruvate</keyword>
<keyword evidence="2" id="KW-0418">Kinase</keyword>
<accession>A0A1H3HTR7</accession>
<keyword evidence="3" id="KW-1185">Reference proteome</keyword>
<dbReference type="Gene3D" id="3.30.1490.20">
    <property type="entry name" value="ATP-grasp fold, A domain"/>
    <property type="match status" value="1"/>
</dbReference>
<reference evidence="3" key="1">
    <citation type="submission" date="2016-10" db="EMBL/GenBank/DDBJ databases">
        <authorList>
            <person name="Varghese N."/>
            <person name="Submissions S."/>
        </authorList>
    </citation>
    <scope>NUCLEOTIDE SEQUENCE [LARGE SCALE GENOMIC DNA]</scope>
    <source>
        <strain evidence="3">VPI 5359</strain>
    </source>
</reference>
<protein>
    <submittedName>
        <fullName evidence="2">Pyruvate phosphate dikinase, PEP/pyruvate binding domain</fullName>
    </submittedName>
</protein>
<dbReference type="Pfam" id="PF01326">
    <property type="entry name" value="PPDK_N"/>
    <property type="match status" value="1"/>
</dbReference>
<name>A0A1H3HTR7_EUBBA</name>
<dbReference type="InterPro" id="IPR013815">
    <property type="entry name" value="ATP_grasp_subdomain_1"/>
</dbReference>
<evidence type="ECO:0000259" key="1">
    <source>
        <dbReference type="Pfam" id="PF01326"/>
    </source>
</evidence>
<evidence type="ECO:0000313" key="3">
    <source>
        <dbReference type="Proteomes" id="UP000199652"/>
    </source>
</evidence>
<evidence type="ECO:0000313" key="2">
    <source>
        <dbReference type="EMBL" id="SDY18810.1"/>
    </source>
</evidence>
<dbReference type="OrthoDB" id="9812167at2"/>
<dbReference type="InterPro" id="IPR002192">
    <property type="entry name" value="PPDK_AMP/ATP-bd"/>
</dbReference>
<dbReference type="Proteomes" id="UP000199652">
    <property type="component" value="Unassembled WGS sequence"/>
</dbReference>
<dbReference type="SUPFAM" id="SSF56059">
    <property type="entry name" value="Glutathione synthetase ATP-binding domain-like"/>
    <property type="match status" value="1"/>
</dbReference>
<dbReference type="AlphaFoldDB" id="A0A1H3HTR7"/>
<sequence length="859" mass="98286">MAAFDRIDSGLPEMDRAFDHIRLGDNVVWQVEALDHFKIFALPFARQAITDGRNMVYIRFASHEPLLLPQPGLKIYTLRLSHYFETFTVEIHNIIEREGPETFYIFDCLSELQVAWSTDLMMSNFFRLTCPFLFKLDTVAYFPILRGRHSFDAIARIRETTQILLDVYADDHTCYVHPLKVWQRYSPSMFLPHAYDAATNTFTALTDGVRISRFYTLLDRDGASSETQDLDSWDRFFTLAKLQYDNGLLNDAHQTTICQTMMTRDPQMQALILKHFTPKDFFSIRSRMIGTGMIGGKACGMLLARKLVEKHLPQWRTNLEPHDSFYIGSDVFYSYIVQNDCWNLRLRQRTPQEYFSIAEDLAHALRHGCFAEDIREKFRRMLEYFGQTPIIVRSSSILEDGFGNAFAGKYESVFCVNTGDLDTRLAAFEDAVRIVYASTMNPSALEYRKRRDLDGQDEQMALLVQRVSGSWLDKLFMPSAAGVGYSTSTYRFTPGMDISAGMLRLVMGLGTRAVDRTEGDYPRLLSLSDPLVRLGATSAERHRFSQHQIDVLDTESVSLEAIRLESLLPQLPEDLVKTLLERDTDAERMFRERGEYRKVYYISCQGLVKNTDFTEMMGSILDTLEKEYDYPVDIEYTINVGKEGEFVINLLQCRPLQVCESGGVCHIPMLHPGNTYFHIQGTSMGSTRTENMDILVVVDPKAYYDYEYAKKPKIANLIGEINTYYKNQGLQMMLIVPGRIGTSSPELGVPVVFADISEFSVICEVAYSAAGYQPELSYGSHMFQDLVESNMLYCAIFENDHTKVFKPSLLSDNPNRLPTLFPESAPLASILSLYTLTGQNFRLYHNMEKDETLCGFEEE</sequence>
<organism evidence="2 3">
    <name type="scientific">Eubacterium barkeri</name>
    <name type="common">Clostridium barkeri</name>
    <dbReference type="NCBI Taxonomy" id="1528"/>
    <lineage>
        <taxon>Bacteria</taxon>
        <taxon>Bacillati</taxon>
        <taxon>Bacillota</taxon>
        <taxon>Clostridia</taxon>
        <taxon>Eubacteriales</taxon>
        <taxon>Eubacteriaceae</taxon>
        <taxon>Eubacterium</taxon>
    </lineage>
</organism>
<keyword evidence="2" id="KW-0808">Transferase</keyword>